<feature type="compositionally biased region" description="Polar residues" evidence="1">
    <location>
        <begin position="20"/>
        <end position="39"/>
    </location>
</feature>
<comment type="caution">
    <text evidence="2">The sequence shown here is derived from an EMBL/GenBank/DDBJ whole genome shotgun (WGS) entry which is preliminary data.</text>
</comment>
<gene>
    <name evidence="2" type="ORF">CPELLU_LOCUS18942</name>
</gene>
<protein>
    <submittedName>
        <fullName evidence="2">7519_t:CDS:1</fullName>
    </submittedName>
</protein>
<accession>A0A9N9P843</accession>
<proteinExistence type="predicted"/>
<organism evidence="2 3">
    <name type="scientific">Cetraspora pellucida</name>
    <dbReference type="NCBI Taxonomy" id="1433469"/>
    <lineage>
        <taxon>Eukaryota</taxon>
        <taxon>Fungi</taxon>
        <taxon>Fungi incertae sedis</taxon>
        <taxon>Mucoromycota</taxon>
        <taxon>Glomeromycotina</taxon>
        <taxon>Glomeromycetes</taxon>
        <taxon>Diversisporales</taxon>
        <taxon>Gigasporaceae</taxon>
        <taxon>Cetraspora</taxon>
    </lineage>
</organism>
<reference evidence="2" key="1">
    <citation type="submission" date="2021-06" db="EMBL/GenBank/DDBJ databases">
        <authorList>
            <person name="Kallberg Y."/>
            <person name="Tangrot J."/>
            <person name="Rosling A."/>
        </authorList>
    </citation>
    <scope>NUCLEOTIDE SEQUENCE</scope>
    <source>
        <strain evidence="2">FL966</strain>
    </source>
</reference>
<dbReference type="AlphaFoldDB" id="A0A9N9P843"/>
<sequence length="52" mass="6108">MTVCEETHQELPEQLKQTEHMLQNSHMEYDNNRTQGTSHVTKEAGSQLRPRQ</sequence>
<evidence type="ECO:0000313" key="3">
    <source>
        <dbReference type="Proteomes" id="UP000789759"/>
    </source>
</evidence>
<evidence type="ECO:0000256" key="1">
    <source>
        <dbReference type="SAM" id="MobiDB-lite"/>
    </source>
</evidence>
<evidence type="ECO:0000313" key="2">
    <source>
        <dbReference type="EMBL" id="CAG8813662.1"/>
    </source>
</evidence>
<keyword evidence="3" id="KW-1185">Reference proteome</keyword>
<name>A0A9N9P843_9GLOM</name>
<dbReference type="Proteomes" id="UP000789759">
    <property type="component" value="Unassembled WGS sequence"/>
</dbReference>
<dbReference type="EMBL" id="CAJVQA010041138">
    <property type="protein sequence ID" value="CAG8813662.1"/>
    <property type="molecule type" value="Genomic_DNA"/>
</dbReference>
<feature type="non-terminal residue" evidence="2">
    <location>
        <position position="52"/>
    </location>
</feature>
<feature type="region of interest" description="Disordered" evidence="1">
    <location>
        <begin position="19"/>
        <end position="52"/>
    </location>
</feature>